<dbReference type="Gene3D" id="3.40.50.12780">
    <property type="entry name" value="N-terminal domain of ligase-like"/>
    <property type="match status" value="1"/>
</dbReference>
<protein>
    <submittedName>
        <fullName evidence="1">Phenylacetate-coenzyme A ligase</fullName>
        <ecNumber evidence="1">6.2.1.30</ecNumber>
    </submittedName>
</protein>
<dbReference type="GO" id="GO:0047475">
    <property type="term" value="F:phenylacetate-CoA ligase activity"/>
    <property type="evidence" value="ECO:0007669"/>
    <property type="project" value="UniProtKB-EC"/>
</dbReference>
<dbReference type="PANTHER" id="PTHR43845:SF1">
    <property type="entry name" value="BLR5969 PROTEIN"/>
    <property type="match status" value="1"/>
</dbReference>
<sequence>MDELINFARQHSPYYRKHFADVCQHVTSLTQLPLVNPVEYWSNSETLDHWPVLTAPVEQALVFKTGGSTSAGKLSVYTQDEWLRLVSEFGNSLSSQFKSGDRVANLFFAGDLYASFLFIHDSLAHVRVDITEFPFTGDVDSAVLSEAILQHRINVLAGLPVHMLTFATWLSRREQTLPGVDTLLYGGESLFPSQRLLLNRAFPNARITSIGYASVDAGFIGSSQRDCAEGEHRMHVHHAMLEIIDEHTGEVIDACDRVGLLVLTNLHRRLMPLIRYPVGDRACWREPAGSAQRKFALKGRSASSQRVRVGIVSLIPQEIAELIRRVACSDDWQLVIEQARHKDVLRLKWVASAPSSELADINRHLESGLLELYPLITQLRVDQLLDLHVECSALEDLPRHPRSGKCLRVLDLRRYEQHDKGAQDGTADAA</sequence>
<evidence type="ECO:0000313" key="2">
    <source>
        <dbReference type="Proteomes" id="UP000325375"/>
    </source>
</evidence>
<gene>
    <name evidence="1" type="primary">paaK</name>
    <name evidence="1" type="ORF">PS718_02565</name>
</gene>
<dbReference type="EMBL" id="CABVHX010000009">
    <property type="protein sequence ID" value="VVN99780.1"/>
    <property type="molecule type" value="Genomic_DNA"/>
</dbReference>
<dbReference type="AlphaFoldDB" id="A0A5E7C6T2"/>
<organism evidence="1 2">
    <name type="scientific">Pseudomonas fluorescens</name>
    <dbReference type="NCBI Taxonomy" id="294"/>
    <lineage>
        <taxon>Bacteria</taxon>
        <taxon>Pseudomonadati</taxon>
        <taxon>Pseudomonadota</taxon>
        <taxon>Gammaproteobacteria</taxon>
        <taxon>Pseudomonadales</taxon>
        <taxon>Pseudomonadaceae</taxon>
        <taxon>Pseudomonas</taxon>
    </lineage>
</organism>
<dbReference type="InterPro" id="IPR042099">
    <property type="entry name" value="ANL_N_sf"/>
</dbReference>
<accession>A0A5E7C6T2</accession>
<dbReference type="SUPFAM" id="SSF56801">
    <property type="entry name" value="Acetyl-CoA synthetase-like"/>
    <property type="match status" value="1"/>
</dbReference>
<reference evidence="1 2" key="1">
    <citation type="submission" date="2019-09" db="EMBL/GenBank/DDBJ databases">
        <authorList>
            <person name="Chandra G."/>
            <person name="Truman W A."/>
        </authorList>
    </citation>
    <scope>NUCLEOTIDE SEQUENCE [LARGE SCALE GENOMIC DNA]</scope>
    <source>
        <strain evidence="1">PS718</strain>
    </source>
</reference>
<proteinExistence type="predicted"/>
<keyword evidence="1" id="KW-0436">Ligase</keyword>
<dbReference type="Proteomes" id="UP000325375">
    <property type="component" value="Unassembled WGS sequence"/>
</dbReference>
<name>A0A5E7C6T2_PSEFL</name>
<dbReference type="EC" id="6.2.1.30" evidence="1"/>
<evidence type="ECO:0000313" key="1">
    <source>
        <dbReference type="EMBL" id="VVN99780.1"/>
    </source>
</evidence>
<dbReference type="PANTHER" id="PTHR43845">
    <property type="entry name" value="BLR5969 PROTEIN"/>
    <property type="match status" value="1"/>
</dbReference>